<accession>A0ABR1YP57</accession>
<proteinExistence type="predicted"/>
<evidence type="ECO:0000313" key="3">
    <source>
        <dbReference type="Proteomes" id="UP001492380"/>
    </source>
</evidence>
<evidence type="ECO:0000313" key="2">
    <source>
        <dbReference type="EMBL" id="KAK8233997.1"/>
    </source>
</evidence>
<feature type="compositionally biased region" description="Basic residues" evidence="1">
    <location>
        <begin position="180"/>
        <end position="193"/>
    </location>
</feature>
<protein>
    <submittedName>
        <fullName evidence="2">Uncharacterized protein</fullName>
    </submittedName>
</protein>
<organism evidence="2 3">
    <name type="scientific">Phyllosticta capitalensis</name>
    <dbReference type="NCBI Taxonomy" id="121624"/>
    <lineage>
        <taxon>Eukaryota</taxon>
        <taxon>Fungi</taxon>
        <taxon>Dikarya</taxon>
        <taxon>Ascomycota</taxon>
        <taxon>Pezizomycotina</taxon>
        <taxon>Dothideomycetes</taxon>
        <taxon>Dothideomycetes incertae sedis</taxon>
        <taxon>Botryosphaeriales</taxon>
        <taxon>Phyllostictaceae</taxon>
        <taxon>Phyllosticta</taxon>
    </lineage>
</organism>
<sequence length="221" mass="23271">MLAVVSCSRPASLAKPDLIPNHAAFPFCSWCLLSSSLLTGADGPLHAAALLLLLPLRPFLSLACISHLTGPYRPAYLLLLLHLPSGLFILHPESFAAATSSQTPPTLAPNLIPPTSSTCTSGAEGYLSRIRWSKNLRAHSLSHTRQPPPEGVRRPINKTPVNPHTAPPWHRSSSGAAHCSRAKHAHAARRSATPKRNTAQTSTGTAGKTSGASSASRAPST</sequence>
<gene>
    <name evidence="2" type="ORF">HDK90DRAFT_286571</name>
</gene>
<name>A0ABR1YP57_9PEZI</name>
<dbReference type="EMBL" id="JBBWRZ010000006">
    <property type="protein sequence ID" value="KAK8233997.1"/>
    <property type="molecule type" value="Genomic_DNA"/>
</dbReference>
<keyword evidence="3" id="KW-1185">Reference proteome</keyword>
<feature type="compositionally biased region" description="Low complexity" evidence="1">
    <location>
        <begin position="198"/>
        <end position="221"/>
    </location>
</feature>
<comment type="caution">
    <text evidence="2">The sequence shown here is derived from an EMBL/GenBank/DDBJ whole genome shotgun (WGS) entry which is preliminary data.</text>
</comment>
<evidence type="ECO:0000256" key="1">
    <source>
        <dbReference type="SAM" id="MobiDB-lite"/>
    </source>
</evidence>
<dbReference type="Proteomes" id="UP001492380">
    <property type="component" value="Unassembled WGS sequence"/>
</dbReference>
<feature type="region of interest" description="Disordered" evidence="1">
    <location>
        <begin position="138"/>
        <end position="221"/>
    </location>
</feature>
<reference evidence="2 3" key="1">
    <citation type="submission" date="2024-04" db="EMBL/GenBank/DDBJ databases">
        <title>Phyllosticta paracitricarpa is synonymous to the EU quarantine fungus P. citricarpa based on phylogenomic analyses.</title>
        <authorList>
            <consortium name="Lawrence Berkeley National Laboratory"/>
            <person name="Van Ingen-Buijs V.A."/>
            <person name="Van Westerhoven A.C."/>
            <person name="Haridas S."/>
            <person name="Skiadas P."/>
            <person name="Martin F."/>
            <person name="Groenewald J.Z."/>
            <person name="Crous P.W."/>
            <person name="Seidl M.F."/>
        </authorList>
    </citation>
    <scope>NUCLEOTIDE SEQUENCE [LARGE SCALE GENOMIC DNA]</scope>
    <source>
        <strain evidence="2 3">CBS 123374</strain>
    </source>
</reference>